<accession>A0A423WED7</accession>
<evidence type="ECO:0000313" key="2">
    <source>
        <dbReference type="Proteomes" id="UP000285146"/>
    </source>
</evidence>
<sequence length="119" mass="11703">MATTIGDAEVVVGAVALVVDAGVDKAAMLVSATLVCGFDVTATDAVVSVAELTAENATTDEDEDVVASAGGATVAGAAVVACTWGGSSTCASEIEVDVNIDDDGADAGEEYEEKDELEG</sequence>
<name>A0A423WED7_9PEZI</name>
<dbReference type="AlphaFoldDB" id="A0A423WED7"/>
<dbReference type="EMBL" id="LKEB01000053">
    <property type="protein sequence ID" value="ROW01784.1"/>
    <property type="molecule type" value="Genomic_DNA"/>
</dbReference>
<comment type="caution">
    <text evidence="1">The sequence shown here is derived from an EMBL/GenBank/DDBJ whole genome shotgun (WGS) entry which is preliminary data.</text>
</comment>
<keyword evidence="2" id="KW-1185">Reference proteome</keyword>
<organism evidence="1 2">
    <name type="scientific">Cytospora leucostoma</name>
    <dbReference type="NCBI Taxonomy" id="1230097"/>
    <lineage>
        <taxon>Eukaryota</taxon>
        <taxon>Fungi</taxon>
        <taxon>Dikarya</taxon>
        <taxon>Ascomycota</taxon>
        <taxon>Pezizomycotina</taxon>
        <taxon>Sordariomycetes</taxon>
        <taxon>Sordariomycetidae</taxon>
        <taxon>Diaporthales</taxon>
        <taxon>Cytosporaceae</taxon>
        <taxon>Cytospora</taxon>
    </lineage>
</organism>
<dbReference type="Proteomes" id="UP000285146">
    <property type="component" value="Unassembled WGS sequence"/>
</dbReference>
<protein>
    <submittedName>
        <fullName evidence="1">Uncharacterized protein</fullName>
    </submittedName>
</protein>
<gene>
    <name evidence="1" type="ORF">VPNG_07829</name>
</gene>
<evidence type="ECO:0000313" key="1">
    <source>
        <dbReference type="EMBL" id="ROW01784.1"/>
    </source>
</evidence>
<dbReference type="InParanoid" id="A0A423WED7"/>
<reference evidence="1 2" key="1">
    <citation type="submission" date="2015-09" db="EMBL/GenBank/DDBJ databases">
        <title>Host preference determinants of Valsa canker pathogens revealed by comparative genomics.</title>
        <authorList>
            <person name="Yin Z."/>
            <person name="Huang L."/>
        </authorList>
    </citation>
    <scope>NUCLEOTIDE SEQUENCE [LARGE SCALE GENOMIC DNA]</scope>
    <source>
        <strain evidence="1 2">SXYLt</strain>
    </source>
</reference>
<proteinExistence type="predicted"/>